<sequence length="96" mass="10788">MYLAVKKFHKSMRHQIPMQIYSILIGDEELRFAVNLADSTGVKLCCKAAAFKAEKPNRVAADWFKLFTLTLPAATDDVAVDELPPATLTTFFNFFS</sequence>
<reference evidence="2" key="1">
    <citation type="submission" date="2022-11" db="UniProtKB">
        <authorList>
            <consortium name="WormBaseParasite"/>
        </authorList>
    </citation>
    <scope>IDENTIFICATION</scope>
</reference>
<dbReference type="Proteomes" id="UP000887565">
    <property type="component" value="Unplaced"/>
</dbReference>
<protein>
    <submittedName>
        <fullName evidence="2">Uncharacterized protein</fullName>
    </submittedName>
</protein>
<accession>A0A915JLH8</accession>
<evidence type="ECO:0000313" key="1">
    <source>
        <dbReference type="Proteomes" id="UP000887565"/>
    </source>
</evidence>
<keyword evidence="1" id="KW-1185">Reference proteome</keyword>
<proteinExistence type="predicted"/>
<name>A0A915JLH8_ROMCU</name>
<dbReference type="WBParaSite" id="nRc.2.0.1.t27054-RA">
    <property type="protein sequence ID" value="nRc.2.0.1.t27054-RA"/>
    <property type="gene ID" value="nRc.2.0.1.g27054"/>
</dbReference>
<organism evidence="1 2">
    <name type="scientific">Romanomermis culicivorax</name>
    <name type="common">Nematode worm</name>
    <dbReference type="NCBI Taxonomy" id="13658"/>
    <lineage>
        <taxon>Eukaryota</taxon>
        <taxon>Metazoa</taxon>
        <taxon>Ecdysozoa</taxon>
        <taxon>Nematoda</taxon>
        <taxon>Enoplea</taxon>
        <taxon>Dorylaimia</taxon>
        <taxon>Mermithida</taxon>
        <taxon>Mermithoidea</taxon>
        <taxon>Mermithidae</taxon>
        <taxon>Romanomermis</taxon>
    </lineage>
</organism>
<dbReference type="AlphaFoldDB" id="A0A915JLH8"/>
<evidence type="ECO:0000313" key="2">
    <source>
        <dbReference type="WBParaSite" id="nRc.2.0.1.t27054-RA"/>
    </source>
</evidence>